<dbReference type="EMBL" id="AMEP01000164">
    <property type="protein sequence ID" value="EKX96130.1"/>
    <property type="molecule type" value="Genomic_DNA"/>
</dbReference>
<organism evidence="1 2">
    <name type="scientific">Hoylesella saccharolytica F0055</name>
    <dbReference type="NCBI Taxonomy" id="1127699"/>
    <lineage>
        <taxon>Bacteria</taxon>
        <taxon>Pseudomonadati</taxon>
        <taxon>Bacteroidota</taxon>
        <taxon>Bacteroidia</taxon>
        <taxon>Bacteroidales</taxon>
        <taxon>Prevotellaceae</taxon>
        <taxon>Hoylesella</taxon>
    </lineage>
</organism>
<dbReference type="HOGENOM" id="CLU_114941_0_0_10"/>
<comment type="caution">
    <text evidence="1">The sequence shown here is derived from an EMBL/GenBank/DDBJ whole genome shotgun (WGS) entry which is preliminary data.</text>
</comment>
<gene>
    <name evidence="1" type="ORF">HMPREF9151_02532</name>
</gene>
<sequence>MNLNKYTNTMNNLHNTTLTKERLNEAKKHLINAFLPLLDLSPNQQTTWTGTKTDLLEMTHLVYETGEIKDEMGRPATFLWLVRRVCNNLHVSVPCNPNTLVSKAMQRKNVQQAPLLERYGWQLFNRNNPEPLNCWLNWAVNPKSSLNTSPQKLDSGI</sequence>
<dbReference type="RefSeq" id="WP_009161392.1">
    <property type="nucleotide sequence ID" value="NZ_KB290963.1"/>
</dbReference>
<name>L1MYE2_9BACT</name>
<evidence type="ECO:0000313" key="2">
    <source>
        <dbReference type="Proteomes" id="UP000010433"/>
    </source>
</evidence>
<proteinExistence type="predicted"/>
<reference evidence="1 2" key="1">
    <citation type="submission" date="2012-05" db="EMBL/GenBank/DDBJ databases">
        <authorList>
            <person name="Weinstock G."/>
            <person name="Sodergren E."/>
            <person name="Lobos E.A."/>
            <person name="Fulton L."/>
            <person name="Fulton R."/>
            <person name="Courtney L."/>
            <person name="Fronick C."/>
            <person name="O'Laughlin M."/>
            <person name="Godfrey J."/>
            <person name="Wilson R.M."/>
            <person name="Miner T."/>
            <person name="Farmer C."/>
            <person name="Delehaunty K."/>
            <person name="Cordes M."/>
            <person name="Minx P."/>
            <person name="Tomlinson C."/>
            <person name="Chen J."/>
            <person name="Wollam A."/>
            <person name="Pepin K.H."/>
            <person name="Bhonagiri V."/>
            <person name="Zhang X."/>
            <person name="Suruliraj S."/>
            <person name="Warren W."/>
            <person name="Mitreva M."/>
            <person name="Mardis E.R."/>
            <person name="Wilson R.K."/>
        </authorList>
    </citation>
    <scope>NUCLEOTIDE SEQUENCE [LARGE SCALE GENOMIC DNA]</scope>
    <source>
        <strain evidence="1 2">F0055</strain>
    </source>
</reference>
<dbReference type="PATRIC" id="fig|1127699.3.peg.2326"/>
<protein>
    <submittedName>
        <fullName evidence="1">Uncharacterized protein</fullName>
    </submittedName>
</protein>
<keyword evidence="2" id="KW-1185">Reference proteome</keyword>
<dbReference type="Proteomes" id="UP000010433">
    <property type="component" value="Unassembled WGS sequence"/>
</dbReference>
<evidence type="ECO:0000313" key="1">
    <source>
        <dbReference type="EMBL" id="EKX96130.1"/>
    </source>
</evidence>
<accession>L1MYE2</accession>
<dbReference type="STRING" id="1127699.HMPREF9151_02532"/>
<dbReference type="AlphaFoldDB" id="L1MYE2"/>